<evidence type="ECO:0000256" key="3">
    <source>
        <dbReference type="ARBA" id="ARBA00022692"/>
    </source>
</evidence>
<keyword evidence="4 6" id="KW-1133">Transmembrane helix</keyword>
<evidence type="ECO:0000256" key="6">
    <source>
        <dbReference type="RuleBase" id="RU363108"/>
    </source>
</evidence>
<evidence type="ECO:0000256" key="1">
    <source>
        <dbReference type="ARBA" id="ARBA00004651"/>
    </source>
</evidence>
<feature type="transmembrane region" description="Helical" evidence="6">
    <location>
        <begin position="225"/>
        <end position="245"/>
    </location>
</feature>
<dbReference type="GO" id="GO:0007165">
    <property type="term" value="P:signal transduction"/>
    <property type="evidence" value="ECO:0007669"/>
    <property type="project" value="UniProtKB-KW"/>
</dbReference>
<organism evidence="7 8">
    <name type="scientific">Rhodnius prolixus</name>
    <name type="common">Triatomid bug</name>
    <dbReference type="NCBI Taxonomy" id="13249"/>
    <lineage>
        <taxon>Eukaryota</taxon>
        <taxon>Metazoa</taxon>
        <taxon>Ecdysozoa</taxon>
        <taxon>Arthropoda</taxon>
        <taxon>Hexapoda</taxon>
        <taxon>Insecta</taxon>
        <taxon>Pterygota</taxon>
        <taxon>Neoptera</taxon>
        <taxon>Paraneoptera</taxon>
        <taxon>Hemiptera</taxon>
        <taxon>Heteroptera</taxon>
        <taxon>Panheteroptera</taxon>
        <taxon>Cimicomorpha</taxon>
        <taxon>Reduviidae</taxon>
        <taxon>Triatominae</taxon>
        <taxon>Rhodnius</taxon>
    </lineage>
</organism>
<keyword evidence="2 6" id="KW-1003">Cell membrane</keyword>
<evidence type="ECO:0000313" key="8">
    <source>
        <dbReference type="Proteomes" id="UP000015103"/>
    </source>
</evidence>
<feature type="transmembrane region" description="Helical" evidence="6">
    <location>
        <begin position="73"/>
        <end position="93"/>
    </location>
</feature>
<keyword evidence="6" id="KW-0675">Receptor</keyword>
<dbReference type="VEuPathDB" id="VectorBase:RPRC000056"/>
<dbReference type="GO" id="GO:0050909">
    <property type="term" value="P:sensory perception of taste"/>
    <property type="evidence" value="ECO:0007669"/>
    <property type="project" value="InterPro"/>
</dbReference>
<comment type="caution">
    <text evidence="6">Lacks conserved residue(s) required for the propagation of feature annotation.</text>
</comment>
<protein>
    <recommendedName>
        <fullName evidence="6">Gustatory receptor</fullName>
    </recommendedName>
</protein>
<dbReference type="InParanoid" id="T1H7S6"/>
<comment type="subcellular location">
    <subcellularLocation>
        <location evidence="1 6">Cell membrane</location>
        <topology evidence="1 6">Multi-pass membrane protein</topology>
    </subcellularLocation>
</comment>
<evidence type="ECO:0000256" key="2">
    <source>
        <dbReference type="ARBA" id="ARBA00022475"/>
    </source>
</evidence>
<sequence length="381" mass="43472">MEEEEIVLPMPKSYRWVRMTITVSQVAGVNQSKGNRLYLPLVAYSALLSAMSGFTMLYDYVRQAAGGLFPDTAAMVLSSLIVVATLCNVGVSWRNTVYHAHLSSVFRQLDELAEDICRLGLQLDLDRYFDLSRTGLLLLFMITMYVLENILYPPEETLVLLIKLLAFLPLVQKSLTERQFLGLLHVISRYYSAIDTGLKSPEIEKTSLVKIHRSLASLCHQVNHIFSLQIFLSIVFIFVIVMVNLETMLPVFVYLYSLDVDNQNMLMLKVFQSLFFMFQIFDLMSTSARVAEQARMFDWTLYQAMLDDQLTNINKDLLLSHLSMKTEVKFTAYGVIGLNYQMITSILGTLMTLQLMLLLINLRDLDGADSGKIRAKLNYIK</sequence>
<name>T1H7S6_RHOPR</name>
<feature type="transmembrane region" description="Helical" evidence="6">
    <location>
        <begin position="41"/>
        <end position="61"/>
    </location>
</feature>
<dbReference type="HOGENOM" id="CLU_726304_0_0_1"/>
<dbReference type="AlphaFoldDB" id="T1H7S6"/>
<feature type="transmembrane region" description="Helical" evidence="6">
    <location>
        <begin position="330"/>
        <end position="360"/>
    </location>
</feature>
<accession>T1H7S6</accession>
<dbReference type="Proteomes" id="UP000015103">
    <property type="component" value="Unassembled WGS sequence"/>
</dbReference>
<comment type="function">
    <text evidence="6">Gustatory receptor which mediates acceptance or avoidance behavior, depending on its substrates.</text>
</comment>
<proteinExistence type="inferred from homology"/>
<keyword evidence="6" id="KW-0807">Transducer</keyword>
<evidence type="ECO:0000313" key="7">
    <source>
        <dbReference type="EnsemblMetazoa" id="RPRC000056-PA"/>
    </source>
</evidence>
<keyword evidence="3 6" id="KW-0812">Transmembrane</keyword>
<evidence type="ECO:0000256" key="4">
    <source>
        <dbReference type="ARBA" id="ARBA00022989"/>
    </source>
</evidence>
<dbReference type="EnsemblMetazoa" id="RPRC000056-RA">
    <property type="protein sequence ID" value="RPRC000056-PA"/>
    <property type="gene ID" value="RPRC000056"/>
</dbReference>
<keyword evidence="5 6" id="KW-0472">Membrane</keyword>
<dbReference type="EMBL" id="ACPB03004715">
    <property type="status" value="NOT_ANNOTATED_CDS"/>
    <property type="molecule type" value="Genomic_DNA"/>
</dbReference>
<keyword evidence="8" id="KW-1185">Reference proteome</keyword>
<dbReference type="InterPro" id="IPR013604">
    <property type="entry name" value="7TM_chemorcpt"/>
</dbReference>
<reference evidence="7" key="1">
    <citation type="submission" date="2015-05" db="UniProtKB">
        <authorList>
            <consortium name="EnsemblMetazoa"/>
        </authorList>
    </citation>
    <scope>IDENTIFICATION</scope>
</reference>
<comment type="similarity">
    <text evidence="6">Belongs to the insect chemoreceptor superfamily. Gustatory receptor (GR) family.</text>
</comment>
<dbReference type="GO" id="GO:0005886">
    <property type="term" value="C:plasma membrane"/>
    <property type="evidence" value="ECO:0007669"/>
    <property type="project" value="UniProtKB-SubCell"/>
</dbReference>
<evidence type="ECO:0000256" key="5">
    <source>
        <dbReference type="ARBA" id="ARBA00023136"/>
    </source>
</evidence>
<dbReference type="Pfam" id="PF08395">
    <property type="entry name" value="7tm_7"/>
    <property type="match status" value="1"/>
</dbReference>